<dbReference type="RefSeq" id="WP_085092450.1">
    <property type="nucleotide sequence ID" value="NZ_AP022603.1"/>
</dbReference>
<dbReference type="Proteomes" id="UP000193484">
    <property type="component" value="Unassembled WGS sequence"/>
</dbReference>
<organism evidence="2 3">
    <name type="scientific">Mycolicibacterium fallax</name>
    <name type="common">Mycobacterium fallax</name>
    <dbReference type="NCBI Taxonomy" id="1793"/>
    <lineage>
        <taxon>Bacteria</taxon>
        <taxon>Bacillati</taxon>
        <taxon>Actinomycetota</taxon>
        <taxon>Actinomycetes</taxon>
        <taxon>Mycobacteriales</taxon>
        <taxon>Mycobacteriaceae</taxon>
        <taxon>Mycolicibacterium</taxon>
    </lineage>
</organism>
<protein>
    <recommendedName>
        <fullName evidence="1">PknH-like extracellular domain-containing protein</fullName>
    </recommendedName>
</protein>
<evidence type="ECO:0000259" key="1">
    <source>
        <dbReference type="Pfam" id="PF14032"/>
    </source>
</evidence>
<keyword evidence="3" id="KW-1185">Reference proteome</keyword>
<dbReference type="Gene3D" id="3.40.1000.70">
    <property type="entry name" value="PknH-like extracellular domain"/>
    <property type="match status" value="1"/>
</dbReference>
<reference evidence="2 3" key="1">
    <citation type="submission" date="2016-01" db="EMBL/GenBank/DDBJ databases">
        <title>The new phylogeny of the genus Mycobacterium.</title>
        <authorList>
            <person name="Tarcisio F."/>
            <person name="Conor M."/>
            <person name="Antonella G."/>
            <person name="Elisabetta G."/>
            <person name="Giulia F.S."/>
            <person name="Sara T."/>
            <person name="Anna F."/>
            <person name="Clotilde B."/>
            <person name="Roberto B."/>
            <person name="Veronica D.S."/>
            <person name="Fabio R."/>
            <person name="Monica P."/>
            <person name="Olivier J."/>
            <person name="Enrico T."/>
            <person name="Nicola S."/>
        </authorList>
    </citation>
    <scope>NUCLEOTIDE SEQUENCE [LARGE SCALE GENOMIC DNA]</scope>
    <source>
        <strain evidence="2 3">DSM 44179</strain>
    </source>
</reference>
<accession>A0A1X1RND2</accession>
<dbReference type="AlphaFoldDB" id="A0A1X1RND2"/>
<feature type="domain" description="PknH-like extracellular" evidence="1">
    <location>
        <begin position="67"/>
        <end position="260"/>
    </location>
</feature>
<dbReference type="Pfam" id="PF14032">
    <property type="entry name" value="PknH_C"/>
    <property type="match status" value="1"/>
</dbReference>
<dbReference type="InterPro" id="IPR038232">
    <property type="entry name" value="PknH-like_Extracell_sf"/>
</dbReference>
<dbReference type="STRING" id="1793.AWC04_00945"/>
<proteinExistence type="predicted"/>
<gene>
    <name evidence="2" type="ORF">AWC04_00945</name>
</gene>
<sequence>MGDSGEPRGPSGRRAGLRYGLAAAIGALLAGAVLLVPAQDRVDHAAEVNLSAPGPLDSYLRGESRPIDRVPLGAELVARLMGIPEIASVLPAGGVWSMYTESIAEPGCVGARYVAVDGFYATVPGARRDSMSKRAFVAPILSPGPTTDSSDLAVINYPDPGAARAVFAAAATAWRGCADRDIHVTAAGPGRDGEVWSAGPVREERGVLSLLLTRRATEGDPEPWQCEHALTVAGAVVVDVDACGATVAPGTAVRLAEATAVRADVIARIPGYRRSGG</sequence>
<evidence type="ECO:0000313" key="3">
    <source>
        <dbReference type="Proteomes" id="UP000193484"/>
    </source>
</evidence>
<evidence type="ECO:0000313" key="2">
    <source>
        <dbReference type="EMBL" id="ORV10168.1"/>
    </source>
</evidence>
<dbReference type="InterPro" id="IPR026954">
    <property type="entry name" value="PknH-like_Extracell"/>
</dbReference>
<dbReference type="EMBL" id="LQOJ01000004">
    <property type="protein sequence ID" value="ORV10168.1"/>
    <property type="molecule type" value="Genomic_DNA"/>
</dbReference>
<name>A0A1X1RND2_MYCFA</name>
<comment type="caution">
    <text evidence="2">The sequence shown here is derived from an EMBL/GenBank/DDBJ whole genome shotgun (WGS) entry which is preliminary data.</text>
</comment>